<comment type="caution">
    <text evidence="7">The sequence shown here is derived from an EMBL/GenBank/DDBJ whole genome shotgun (WGS) entry which is preliminary data.</text>
</comment>
<proteinExistence type="predicted"/>
<dbReference type="GO" id="GO:0016020">
    <property type="term" value="C:membrane"/>
    <property type="evidence" value="ECO:0007669"/>
    <property type="project" value="UniProtKB-SubCell"/>
</dbReference>
<dbReference type="Proteomes" id="UP000321058">
    <property type="component" value="Unassembled WGS sequence"/>
</dbReference>
<feature type="transmembrane region" description="Helical" evidence="5">
    <location>
        <begin position="80"/>
        <end position="100"/>
    </location>
</feature>
<evidence type="ECO:0000256" key="5">
    <source>
        <dbReference type="SAM" id="Phobius"/>
    </source>
</evidence>
<evidence type="ECO:0000256" key="4">
    <source>
        <dbReference type="ARBA" id="ARBA00023136"/>
    </source>
</evidence>
<feature type="transmembrane region" description="Helical" evidence="5">
    <location>
        <begin position="21"/>
        <end position="44"/>
    </location>
</feature>
<keyword evidence="4 5" id="KW-0472">Membrane</keyword>
<dbReference type="RefSeq" id="WP_170302865.1">
    <property type="nucleotide sequence ID" value="NZ_BKAJ01000020.1"/>
</dbReference>
<keyword evidence="3 5" id="KW-1133">Transmembrane helix</keyword>
<dbReference type="Pfam" id="PF04138">
    <property type="entry name" value="GtrA_DPMS_TM"/>
    <property type="match status" value="1"/>
</dbReference>
<feature type="domain" description="GtrA/DPMS transmembrane" evidence="6">
    <location>
        <begin position="25"/>
        <end position="135"/>
    </location>
</feature>
<accession>A0A512N4U2</accession>
<evidence type="ECO:0000313" key="7">
    <source>
        <dbReference type="EMBL" id="GEP54002.1"/>
    </source>
</evidence>
<sequence>MTGSGLRSQLSRWRDLNGSGWLFLRFLAVGGLNTVFGYACYAGFVLLGAPLWLAVAGATGLGLLFNFMSYGGLVFGRTSLVLLPRFLAFYVFISLANYALLKLLETLGLGPLVSQALLLPFLAGAGFVVMRKFVFRKEPPQPASTPAQKW</sequence>
<keyword evidence="8" id="KW-1185">Reference proteome</keyword>
<dbReference type="GO" id="GO:0000271">
    <property type="term" value="P:polysaccharide biosynthetic process"/>
    <property type="evidence" value="ECO:0007669"/>
    <property type="project" value="InterPro"/>
</dbReference>
<evidence type="ECO:0000313" key="8">
    <source>
        <dbReference type="Proteomes" id="UP000321058"/>
    </source>
</evidence>
<evidence type="ECO:0000256" key="1">
    <source>
        <dbReference type="ARBA" id="ARBA00004141"/>
    </source>
</evidence>
<feature type="transmembrane region" description="Helical" evidence="5">
    <location>
        <begin position="50"/>
        <end position="68"/>
    </location>
</feature>
<protein>
    <recommendedName>
        <fullName evidence="6">GtrA/DPMS transmembrane domain-containing protein</fullName>
    </recommendedName>
</protein>
<reference evidence="7 8" key="1">
    <citation type="submission" date="2019-07" db="EMBL/GenBank/DDBJ databases">
        <title>Whole genome shotgun sequence of Reyranella soli NBRC 108950.</title>
        <authorList>
            <person name="Hosoyama A."/>
            <person name="Uohara A."/>
            <person name="Ohji S."/>
            <person name="Ichikawa N."/>
        </authorList>
    </citation>
    <scope>NUCLEOTIDE SEQUENCE [LARGE SCALE GENOMIC DNA]</scope>
    <source>
        <strain evidence="7 8">NBRC 108950</strain>
    </source>
</reference>
<comment type="subcellular location">
    <subcellularLocation>
        <location evidence="1">Membrane</location>
        <topology evidence="1">Multi-pass membrane protein</topology>
    </subcellularLocation>
</comment>
<dbReference type="EMBL" id="BKAJ01000020">
    <property type="protein sequence ID" value="GEP54002.1"/>
    <property type="molecule type" value="Genomic_DNA"/>
</dbReference>
<feature type="transmembrane region" description="Helical" evidence="5">
    <location>
        <begin position="112"/>
        <end position="130"/>
    </location>
</feature>
<evidence type="ECO:0000259" key="6">
    <source>
        <dbReference type="Pfam" id="PF04138"/>
    </source>
</evidence>
<gene>
    <name evidence="7" type="ORF">RSO01_11680</name>
</gene>
<evidence type="ECO:0000256" key="2">
    <source>
        <dbReference type="ARBA" id="ARBA00022692"/>
    </source>
</evidence>
<dbReference type="InterPro" id="IPR007267">
    <property type="entry name" value="GtrA_DPMS_TM"/>
</dbReference>
<name>A0A512N4U2_9HYPH</name>
<evidence type="ECO:0000256" key="3">
    <source>
        <dbReference type="ARBA" id="ARBA00022989"/>
    </source>
</evidence>
<organism evidence="7 8">
    <name type="scientific">Reyranella soli</name>
    <dbReference type="NCBI Taxonomy" id="1230389"/>
    <lineage>
        <taxon>Bacteria</taxon>
        <taxon>Pseudomonadati</taxon>
        <taxon>Pseudomonadota</taxon>
        <taxon>Alphaproteobacteria</taxon>
        <taxon>Hyphomicrobiales</taxon>
        <taxon>Reyranellaceae</taxon>
        <taxon>Reyranella</taxon>
    </lineage>
</organism>
<dbReference type="AlphaFoldDB" id="A0A512N4U2"/>
<keyword evidence="2 5" id="KW-0812">Transmembrane</keyword>